<sequence length="48" mass="5285">RTPPVQPPPVPPENCRVVPFLTHPRVPALHLDSGTFLFSPNAIWGQNS</sequence>
<accession>A0A674J1C5</accession>
<dbReference type="InterPro" id="IPR041598">
    <property type="entry name" value="MARS_N"/>
</dbReference>
<evidence type="ECO:0000259" key="1">
    <source>
        <dbReference type="Pfam" id="PF18485"/>
    </source>
</evidence>
<dbReference type="Pfam" id="PF18485">
    <property type="entry name" value="GST_N_5"/>
    <property type="match status" value="1"/>
</dbReference>
<protein>
    <recommendedName>
        <fullName evidence="1">Methionine--tRNA ligase N-terminal domain-containing protein</fullName>
    </recommendedName>
</protein>
<reference evidence="2" key="1">
    <citation type="submission" date="2025-08" db="UniProtKB">
        <authorList>
            <consortium name="Ensembl"/>
        </authorList>
    </citation>
    <scope>IDENTIFICATION</scope>
</reference>
<evidence type="ECO:0000313" key="2">
    <source>
        <dbReference type="Ensembl" id="ENSTMTP00000015010.1"/>
    </source>
</evidence>
<dbReference type="Ensembl" id="ENSTMTT00000015543.1">
    <property type="protein sequence ID" value="ENSTMTP00000015010.1"/>
    <property type="gene ID" value="ENSTMTG00000010929.1"/>
</dbReference>
<dbReference type="AlphaFoldDB" id="A0A674J1C5"/>
<dbReference type="Gene3D" id="3.40.30.10">
    <property type="entry name" value="Glutaredoxin"/>
    <property type="match status" value="1"/>
</dbReference>
<organism evidence="2 3">
    <name type="scientific">Terrapene triunguis</name>
    <name type="common">Three-toed box turtle</name>
    <dbReference type="NCBI Taxonomy" id="2587831"/>
    <lineage>
        <taxon>Eukaryota</taxon>
        <taxon>Metazoa</taxon>
        <taxon>Chordata</taxon>
        <taxon>Craniata</taxon>
        <taxon>Vertebrata</taxon>
        <taxon>Euteleostomi</taxon>
        <taxon>Archelosauria</taxon>
        <taxon>Testudinata</taxon>
        <taxon>Testudines</taxon>
        <taxon>Cryptodira</taxon>
        <taxon>Durocryptodira</taxon>
        <taxon>Testudinoidea</taxon>
        <taxon>Emydidae</taxon>
        <taxon>Terrapene</taxon>
    </lineage>
</organism>
<name>A0A674J1C5_9SAUR</name>
<proteinExistence type="predicted"/>
<dbReference type="Proteomes" id="UP000472274">
    <property type="component" value="Unplaced"/>
</dbReference>
<feature type="domain" description="Methionine--tRNA ligase N-terminal" evidence="1">
    <location>
        <begin position="14"/>
        <end position="43"/>
    </location>
</feature>
<reference evidence="2" key="2">
    <citation type="submission" date="2025-09" db="UniProtKB">
        <authorList>
            <consortium name="Ensembl"/>
        </authorList>
    </citation>
    <scope>IDENTIFICATION</scope>
</reference>
<keyword evidence="3" id="KW-1185">Reference proteome</keyword>
<evidence type="ECO:0000313" key="3">
    <source>
        <dbReference type="Proteomes" id="UP000472274"/>
    </source>
</evidence>